<dbReference type="Proteomes" id="UP000765509">
    <property type="component" value="Unassembled WGS sequence"/>
</dbReference>
<gene>
    <name evidence="2" type="ORF">O181_082584</name>
</gene>
<keyword evidence="3" id="KW-1185">Reference proteome</keyword>
<protein>
    <submittedName>
        <fullName evidence="2">Uncharacterized protein</fullName>
    </submittedName>
</protein>
<proteinExistence type="predicted"/>
<evidence type="ECO:0000313" key="3">
    <source>
        <dbReference type="Proteomes" id="UP000765509"/>
    </source>
</evidence>
<accession>A0A9Q3FPY7</accession>
<reference evidence="2" key="1">
    <citation type="submission" date="2021-03" db="EMBL/GenBank/DDBJ databases">
        <title>Draft genome sequence of rust myrtle Austropuccinia psidii MF-1, a brazilian biotype.</title>
        <authorList>
            <person name="Quecine M.C."/>
            <person name="Pachon D.M.R."/>
            <person name="Bonatelli M.L."/>
            <person name="Correr F.H."/>
            <person name="Franceschini L.M."/>
            <person name="Leite T.F."/>
            <person name="Margarido G.R.A."/>
            <person name="Almeida C.A."/>
            <person name="Ferrarezi J.A."/>
            <person name="Labate C.A."/>
        </authorList>
    </citation>
    <scope>NUCLEOTIDE SEQUENCE</scope>
    <source>
        <strain evidence="2">MF-1</strain>
    </source>
</reference>
<dbReference type="AlphaFoldDB" id="A0A9Q3FPY7"/>
<feature type="compositionally biased region" description="Basic and acidic residues" evidence="1">
    <location>
        <begin position="80"/>
        <end position="89"/>
    </location>
</feature>
<name>A0A9Q3FPY7_9BASI</name>
<evidence type="ECO:0000313" key="2">
    <source>
        <dbReference type="EMBL" id="MBW0542869.1"/>
    </source>
</evidence>
<dbReference type="EMBL" id="AVOT02047562">
    <property type="protein sequence ID" value="MBW0542869.1"/>
    <property type="molecule type" value="Genomic_DNA"/>
</dbReference>
<comment type="caution">
    <text evidence="2">The sequence shown here is derived from an EMBL/GenBank/DDBJ whole genome shotgun (WGS) entry which is preliminary data.</text>
</comment>
<feature type="region of interest" description="Disordered" evidence="1">
    <location>
        <begin position="108"/>
        <end position="138"/>
    </location>
</feature>
<feature type="region of interest" description="Disordered" evidence="1">
    <location>
        <begin position="62"/>
        <end position="89"/>
    </location>
</feature>
<evidence type="ECO:0000256" key="1">
    <source>
        <dbReference type="SAM" id="MobiDB-lite"/>
    </source>
</evidence>
<sequence length="239" mass="26180">MIINNDACSTLGAYYVWQWRIAMWLLAEVRWSDDGSSPPSIAVSSQSGTPPVLETRRYRGRCPEWQTGHSSPKLPAGHPSDCRSKHSEPGRPFARILTSGLSLKGSLSVGEPPAGLHVPDSLELRPGQSPEPTGYPEQKISANQSVGYCPRHRFPWTFLLSLKTSPASQPRVGHRGSAHLADNGIPARVQAEVCGYCQRYLEAKDYRDGLEENLSKTRKTQPAGTSLAFLHKLNAPGLL</sequence>
<organism evidence="2 3">
    <name type="scientific">Austropuccinia psidii MF-1</name>
    <dbReference type="NCBI Taxonomy" id="1389203"/>
    <lineage>
        <taxon>Eukaryota</taxon>
        <taxon>Fungi</taxon>
        <taxon>Dikarya</taxon>
        <taxon>Basidiomycota</taxon>
        <taxon>Pucciniomycotina</taxon>
        <taxon>Pucciniomycetes</taxon>
        <taxon>Pucciniales</taxon>
        <taxon>Sphaerophragmiaceae</taxon>
        <taxon>Austropuccinia</taxon>
    </lineage>
</organism>